<dbReference type="Pfam" id="PF21623">
    <property type="entry name" value="HK_sensor_dom_bact"/>
    <property type="match status" value="1"/>
</dbReference>
<dbReference type="Gene3D" id="3.30.450.20">
    <property type="entry name" value="PAS domain"/>
    <property type="match status" value="1"/>
</dbReference>
<dbReference type="InterPro" id="IPR029151">
    <property type="entry name" value="Sensor-like_sf"/>
</dbReference>
<dbReference type="AlphaFoldDB" id="A0A4P9K3W6"/>
<evidence type="ECO:0000313" key="3">
    <source>
        <dbReference type="EMBL" id="QCU89589.1"/>
    </source>
</evidence>
<gene>
    <name evidence="3" type="ORF">FE785_02520</name>
</gene>
<dbReference type="OrthoDB" id="92309at2"/>
<feature type="transmembrane region" description="Helical" evidence="1">
    <location>
        <begin position="12"/>
        <end position="37"/>
    </location>
</feature>
<sequence>MIGWSFLKNSKFWVSFSINLFISLLIVSVLLFILQIYNSNQANQSAQFKNHLIAEKTVQEIASSMDAFSYDVLFLASLAENHFMPIEQKFDLPFITDIMANYLVSSPLVDQVRLLSSNGMELIRINESKGQAEIVAQTRLQDKANRYYFTDVKGLTSGSISVSYLDLNVENGQVEVPVKPMIRLASPLHDSSGNFIGAVIINFKAKTMISRLAAFGDETHDVWLVDDKGDWLLAPKDQMPWAGQLELGGNNLKTYLPKLYALLSDTRMGSKQAKQPTGFYRLQKIAIKPNAMIDQPVISRADNIFLIVHTRLKYAGLAAVAHRVFSNPYSFVVYFIGLWAAFIYSYQSFRRQRLKRRNRFQKNIITAFFDSAPEAMLVFNAQGQVVYENFKLTELLSELSGSSESGLQLESAQLRKALWHDYRSNALPKEFIEVVCKDKRRYFRRKASWIGEDDEELLIGVVVSELTDMKQGGIDIHP</sequence>
<keyword evidence="1" id="KW-0812">Transmembrane</keyword>
<protein>
    <recommendedName>
        <fullName evidence="2">Histidine kinase VP0354-like sensor domain-containing protein</fullName>
    </recommendedName>
</protein>
<organism evidence="3 4">
    <name type="scientific">Thiomicrorhabdus sediminis</name>
    <dbReference type="NCBI Taxonomy" id="2580412"/>
    <lineage>
        <taxon>Bacteria</taxon>
        <taxon>Pseudomonadati</taxon>
        <taxon>Pseudomonadota</taxon>
        <taxon>Gammaproteobacteria</taxon>
        <taxon>Thiotrichales</taxon>
        <taxon>Piscirickettsiaceae</taxon>
        <taxon>Thiomicrorhabdus</taxon>
    </lineage>
</organism>
<dbReference type="InterPro" id="IPR048760">
    <property type="entry name" value="VP0354-like_sensor_dom"/>
</dbReference>
<evidence type="ECO:0000256" key="1">
    <source>
        <dbReference type="SAM" id="Phobius"/>
    </source>
</evidence>
<name>A0A4P9K3W6_9GAMM</name>
<dbReference type="Proteomes" id="UP000304864">
    <property type="component" value="Chromosome"/>
</dbReference>
<dbReference type="KEGG" id="thig:FE785_02520"/>
<evidence type="ECO:0000313" key="4">
    <source>
        <dbReference type="Proteomes" id="UP000304864"/>
    </source>
</evidence>
<accession>A0A4P9K3W6</accession>
<dbReference type="SUPFAM" id="SSF103190">
    <property type="entry name" value="Sensory domain-like"/>
    <property type="match status" value="1"/>
</dbReference>
<keyword evidence="1" id="KW-1133">Transmembrane helix</keyword>
<evidence type="ECO:0000259" key="2">
    <source>
        <dbReference type="Pfam" id="PF21623"/>
    </source>
</evidence>
<keyword evidence="4" id="KW-1185">Reference proteome</keyword>
<feature type="domain" description="Histidine kinase VP0354-like sensor" evidence="2">
    <location>
        <begin position="107"/>
        <end position="277"/>
    </location>
</feature>
<dbReference type="EMBL" id="CP040602">
    <property type="protein sequence ID" value="QCU89589.1"/>
    <property type="molecule type" value="Genomic_DNA"/>
</dbReference>
<keyword evidence="1" id="KW-0472">Membrane</keyword>
<dbReference type="CDD" id="cd18773">
    <property type="entry name" value="PDC1_HK_sensor"/>
    <property type="match status" value="1"/>
</dbReference>
<reference evidence="3 4" key="1">
    <citation type="submission" date="2019-05" db="EMBL/GenBank/DDBJ databases">
        <title>Thiomicrorhabdus sediminis sp. nov, a novel sulfur-oxidizing bacterium isolated from coastal sediment.</title>
        <authorList>
            <person name="Liu X."/>
        </authorList>
    </citation>
    <scope>NUCLEOTIDE SEQUENCE [LARGE SCALE GENOMIC DNA]</scope>
    <source>
        <strain evidence="3 4">G1</strain>
    </source>
</reference>
<proteinExistence type="predicted"/>
<feature type="transmembrane region" description="Helical" evidence="1">
    <location>
        <begin position="331"/>
        <end position="349"/>
    </location>
</feature>